<evidence type="ECO:0000313" key="7">
    <source>
        <dbReference type="EMBL" id="MBN7821759.1"/>
    </source>
</evidence>
<dbReference type="GO" id="GO:0004057">
    <property type="term" value="F:arginyl-tRNA--protein transferase activity"/>
    <property type="evidence" value="ECO:0007669"/>
    <property type="project" value="UniProtKB-EC"/>
</dbReference>
<keyword evidence="1 4" id="KW-0963">Cytoplasm</keyword>
<dbReference type="EC" id="2.3.2.29" evidence="4"/>
<dbReference type="PIRSF" id="PIRSF037208">
    <property type="entry name" value="ATE_pro_prd"/>
    <property type="match status" value="1"/>
</dbReference>
<gene>
    <name evidence="4" type="primary">bpt</name>
    <name evidence="7" type="ORF">J0A65_17960</name>
</gene>
<evidence type="ECO:0000256" key="2">
    <source>
        <dbReference type="ARBA" id="ARBA00022679"/>
    </source>
</evidence>
<evidence type="ECO:0000256" key="1">
    <source>
        <dbReference type="ARBA" id="ARBA00022490"/>
    </source>
</evidence>
<comment type="catalytic activity">
    <reaction evidence="4">
        <text>N-terminal L-aspartyl-[protein] + L-leucyl-tRNA(Leu) = N-terminal L-leucyl-L-aspartyl-[protein] + tRNA(Leu) + H(+)</text>
        <dbReference type="Rhea" id="RHEA:50420"/>
        <dbReference type="Rhea" id="RHEA-COMP:9613"/>
        <dbReference type="Rhea" id="RHEA-COMP:9622"/>
        <dbReference type="Rhea" id="RHEA-COMP:12669"/>
        <dbReference type="Rhea" id="RHEA-COMP:12674"/>
        <dbReference type="ChEBI" id="CHEBI:15378"/>
        <dbReference type="ChEBI" id="CHEBI:64720"/>
        <dbReference type="ChEBI" id="CHEBI:78442"/>
        <dbReference type="ChEBI" id="CHEBI:78494"/>
        <dbReference type="ChEBI" id="CHEBI:133042"/>
        <dbReference type="EC" id="2.3.2.29"/>
    </reaction>
</comment>
<evidence type="ECO:0000259" key="6">
    <source>
        <dbReference type="Pfam" id="PF04377"/>
    </source>
</evidence>
<evidence type="ECO:0000256" key="3">
    <source>
        <dbReference type="ARBA" id="ARBA00023315"/>
    </source>
</evidence>
<sequence>MKFALTHPFTCSYLPEEDEQLIVLADATPVSVEHYQYLLGAGFRRSGEHVYRPHCPQCNACQSLRIPVAQFKPSRGQRKLIKATLHIEHRLSETNKTEYYPMYARYIAARHQDGSMYPPSQEQYHTFTQAPWGNPLYLELWLDSQLVGLAITDVTKQALSALYTFFEPDLSTLSLGTLAILRQIEVAQSLGKAHLYLGYQIDQCDKMNYKSRFHPHEKFIRGNWYREQDQG</sequence>
<dbReference type="Proteomes" id="UP000663992">
    <property type="component" value="Unassembled WGS sequence"/>
</dbReference>
<comment type="function">
    <text evidence="4">Functions in the N-end rule pathway of protein degradation where it conjugates Leu from its aminoacyl-tRNA to the N-termini of proteins containing an N-terminal aspartate or glutamate.</text>
</comment>
<dbReference type="PANTHER" id="PTHR21367">
    <property type="entry name" value="ARGININE-TRNA-PROTEIN TRANSFERASE 1"/>
    <property type="match status" value="1"/>
</dbReference>
<dbReference type="Pfam" id="PF04377">
    <property type="entry name" value="ATE_C"/>
    <property type="match status" value="1"/>
</dbReference>
<evidence type="ECO:0000259" key="5">
    <source>
        <dbReference type="Pfam" id="PF04376"/>
    </source>
</evidence>
<dbReference type="PANTHER" id="PTHR21367:SF1">
    <property type="entry name" value="ARGINYL-TRNA--PROTEIN TRANSFERASE 1"/>
    <property type="match status" value="1"/>
</dbReference>
<organism evidence="7 8">
    <name type="scientific">Bowmanella yangjiangensis</name>
    <dbReference type="NCBI Taxonomy" id="2811230"/>
    <lineage>
        <taxon>Bacteria</taxon>
        <taxon>Pseudomonadati</taxon>
        <taxon>Pseudomonadota</taxon>
        <taxon>Gammaproteobacteria</taxon>
        <taxon>Alteromonadales</taxon>
        <taxon>Alteromonadaceae</taxon>
        <taxon>Bowmanella</taxon>
    </lineage>
</organism>
<comment type="catalytic activity">
    <reaction evidence="4">
        <text>N-terminal L-glutamyl-[protein] + L-leucyl-tRNA(Leu) = N-terminal L-leucyl-L-glutamyl-[protein] + tRNA(Leu) + H(+)</text>
        <dbReference type="Rhea" id="RHEA:50412"/>
        <dbReference type="Rhea" id="RHEA-COMP:9613"/>
        <dbReference type="Rhea" id="RHEA-COMP:9622"/>
        <dbReference type="Rhea" id="RHEA-COMP:12664"/>
        <dbReference type="Rhea" id="RHEA-COMP:12668"/>
        <dbReference type="ChEBI" id="CHEBI:15378"/>
        <dbReference type="ChEBI" id="CHEBI:64721"/>
        <dbReference type="ChEBI" id="CHEBI:78442"/>
        <dbReference type="ChEBI" id="CHEBI:78494"/>
        <dbReference type="ChEBI" id="CHEBI:133041"/>
        <dbReference type="EC" id="2.3.2.29"/>
    </reaction>
</comment>
<comment type="similarity">
    <text evidence="4">Belongs to the R-transferase family. Bpt subfamily.</text>
</comment>
<accession>A0ABS3CYY1</accession>
<evidence type="ECO:0000256" key="4">
    <source>
        <dbReference type="HAMAP-Rule" id="MF_00689"/>
    </source>
</evidence>
<feature type="domain" description="N-end rule aminoacyl transferase C-terminal" evidence="6">
    <location>
        <begin position="98"/>
        <end position="218"/>
    </location>
</feature>
<comment type="subcellular location">
    <subcellularLocation>
        <location evidence="4">Cytoplasm</location>
    </subcellularLocation>
</comment>
<dbReference type="NCBIfam" id="NF002341">
    <property type="entry name" value="PRK01305.1-1"/>
    <property type="match status" value="1"/>
</dbReference>
<proteinExistence type="inferred from homology"/>
<dbReference type="InterPro" id="IPR017138">
    <property type="entry name" value="Asp_Glu_LeuTrfase"/>
</dbReference>
<comment type="caution">
    <text evidence="7">The sequence shown here is derived from an EMBL/GenBank/DDBJ whole genome shotgun (WGS) entry which is preliminary data.</text>
</comment>
<dbReference type="InterPro" id="IPR007472">
    <property type="entry name" value="N-end_Aminoacyl_Trfase_C"/>
</dbReference>
<protein>
    <recommendedName>
        <fullName evidence="4">Aspartate/glutamate leucyltransferase</fullName>
        <ecNumber evidence="4">2.3.2.29</ecNumber>
    </recommendedName>
</protein>
<dbReference type="NCBIfam" id="NF002346">
    <property type="entry name" value="PRK01305.2-3"/>
    <property type="match status" value="1"/>
</dbReference>
<dbReference type="HAMAP" id="MF_00689">
    <property type="entry name" value="Bpt"/>
    <property type="match status" value="1"/>
</dbReference>
<dbReference type="NCBIfam" id="NF002345">
    <property type="entry name" value="PRK01305.2-2"/>
    <property type="match status" value="1"/>
</dbReference>
<dbReference type="SUPFAM" id="SSF55729">
    <property type="entry name" value="Acyl-CoA N-acyltransferases (Nat)"/>
    <property type="match status" value="1"/>
</dbReference>
<dbReference type="RefSeq" id="WP_206595726.1">
    <property type="nucleotide sequence ID" value="NZ_JAFKCS010000023.1"/>
</dbReference>
<name>A0ABS3CYY1_9ALTE</name>
<dbReference type="NCBIfam" id="NF002342">
    <property type="entry name" value="PRK01305.1-3"/>
    <property type="match status" value="1"/>
</dbReference>
<dbReference type="Pfam" id="PF04376">
    <property type="entry name" value="ATE_N"/>
    <property type="match status" value="1"/>
</dbReference>
<keyword evidence="8" id="KW-1185">Reference proteome</keyword>
<dbReference type="EMBL" id="JAFKCS010000023">
    <property type="protein sequence ID" value="MBN7821759.1"/>
    <property type="molecule type" value="Genomic_DNA"/>
</dbReference>
<dbReference type="InterPro" id="IPR016181">
    <property type="entry name" value="Acyl_CoA_acyltransferase"/>
</dbReference>
<feature type="domain" description="N-end aminoacyl transferase N-terminal" evidence="5">
    <location>
        <begin position="10"/>
        <end position="79"/>
    </location>
</feature>
<evidence type="ECO:0000313" key="8">
    <source>
        <dbReference type="Proteomes" id="UP000663992"/>
    </source>
</evidence>
<dbReference type="InterPro" id="IPR030700">
    <property type="entry name" value="N-end_Aminoacyl_Trfase"/>
</dbReference>
<dbReference type="InterPro" id="IPR007471">
    <property type="entry name" value="N-end_Aminoacyl_Trfase_N"/>
</dbReference>
<reference evidence="7 8" key="1">
    <citation type="submission" date="2021-03" db="EMBL/GenBank/DDBJ databases">
        <title>novel species isolated from a fishpond in China.</title>
        <authorList>
            <person name="Lu H."/>
            <person name="Cai Z."/>
        </authorList>
    </citation>
    <scope>NUCLEOTIDE SEQUENCE [LARGE SCALE GENOMIC DNA]</scope>
    <source>
        <strain evidence="7 8">Y57</strain>
    </source>
</reference>
<keyword evidence="3 4" id="KW-0012">Acyltransferase</keyword>
<keyword evidence="2 4" id="KW-0808">Transferase</keyword>